<dbReference type="Gramene" id="KCW66262">
    <property type="protein sequence ID" value="KCW66262"/>
    <property type="gene ID" value="EUGRSUZ_F00095"/>
</dbReference>
<feature type="region of interest" description="Disordered" evidence="1">
    <location>
        <begin position="69"/>
        <end position="96"/>
    </location>
</feature>
<dbReference type="InParanoid" id="A0A059BJ61"/>
<dbReference type="PANTHER" id="PTHR33696:SF3">
    <property type="entry name" value="FLZ-TYPE DOMAIN-CONTAINING PROTEIN"/>
    <property type="match status" value="1"/>
</dbReference>
<evidence type="ECO:0000256" key="1">
    <source>
        <dbReference type="SAM" id="MobiDB-lite"/>
    </source>
</evidence>
<dbReference type="AlphaFoldDB" id="A0A059BJ61"/>
<proteinExistence type="predicted"/>
<name>A0A059BJ61_EUCGR</name>
<dbReference type="OMA" id="ECTKNQK"/>
<protein>
    <submittedName>
        <fullName evidence="2">Uncharacterized protein</fullName>
    </submittedName>
</protein>
<dbReference type="EMBL" id="KK198758">
    <property type="protein sequence ID" value="KCW66262.1"/>
    <property type="molecule type" value="Genomic_DNA"/>
</dbReference>
<dbReference type="PANTHER" id="PTHR33696">
    <property type="entry name" value="T22J18.15-RELATED"/>
    <property type="match status" value="1"/>
</dbReference>
<organism evidence="2">
    <name type="scientific">Eucalyptus grandis</name>
    <name type="common">Flooded gum</name>
    <dbReference type="NCBI Taxonomy" id="71139"/>
    <lineage>
        <taxon>Eukaryota</taxon>
        <taxon>Viridiplantae</taxon>
        <taxon>Streptophyta</taxon>
        <taxon>Embryophyta</taxon>
        <taxon>Tracheophyta</taxon>
        <taxon>Spermatophyta</taxon>
        <taxon>Magnoliopsida</taxon>
        <taxon>eudicotyledons</taxon>
        <taxon>Gunneridae</taxon>
        <taxon>Pentapetalae</taxon>
        <taxon>rosids</taxon>
        <taxon>malvids</taxon>
        <taxon>Myrtales</taxon>
        <taxon>Myrtaceae</taxon>
        <taxon>Myrtoideae</taxon>
        <taxon>Eucalypteae</taxon>
        <taxon>Eucalyptus</taxon>
    </lineage>
</organism>
<accession>A0A059BJ61</accession>
<feature type="region of interest" description="Disordered" evidence="1">
    <location>
        <begin position="23"/>
        <end position="57"/>
    </location>
</feature>
<sequence>MSDPRGNVPFAWENRPGVSKAIARSDCEELLSPPPSIKDRRRFPTKLPPPPCPRMDGLRVSVGREMQIPLPPCAFQPPRRSSLKKGTKKQDDDNDPFLAAYRECTEGTKVGHRHKSSKHDDGRLGFGLRKYVLANFSCKRSCSVRDDNLIRVSHFE</sequence>
<evidence type="ECO:0000313" key="2">
    <source>
        <dbReference type="EMBL" id="KCW66262.1"/>
    </source>
</evidence>
<gene>
    <name evidence="2" type="ORF">EUGRSUZ_F00095</name>
</gene>
<reference evidence="2" key="1">
    <citation type="submission" date="2013-07" db="EMBL/GenBank/DDBJ databases">
        <title>The genome of Eucalyptus grandis.</title>
        <authorList>
            <person name="Schmutz J."/>
            <person name="Hayes R."/>
            <person name="Myburg A."/>
            <person name="Tuskan G."/>
            <person name="Grattapaglia D."/>
            <person name="Rokhsar D.S."/>
        </authorList>
    </citation>
    <scope>NUCLEOTIDE SEQUENCE</scope>
    <source>
        <tissue evidence="2">Leaf extractions</tissue>
    </source>
</reference>